<dbReference type="InterPro" id="IPR008979">
    <property type="entry name" value="Galactose-bd-like_sf"/>
</dbReference>
<keyword evidence="11" id="KW-1185">Reference proteome</keyword>
<organism evidence="10 11">
    <name type="scientific">Hordeum vulgare subsp. vulgare</name>
    <name type="common">Domesticated barley</name>
    <dbReference type="NCBI Taxonomy" id="112509"/>
    <lineage>
        <taxon>Eukaryota</taxon>
        <taxon>Viridiplantae</taxon>
        <taxon>Streptophyta</taxon>
        <taxon>Embryophyta</taxon>
        <taxon>Tracheophyta</taxon>
        <taxon>Spermatophyta</taxon>
        <taxon>Magnoliopsida</taxon>
        <taxon>Liliopsida</taxon>
        <taxon>Poales</taxon>
        <taxon>Poaceae</taxon>
        <taxon>BOP clade</taxon>
        <taxon>Pooideae</taxon>
        <taxon>Triticodae</taxon>
        <taxon>Triticeae</taxon>
        <taxon>Hordeinae</taxon>
        <taxon>Hordeum</taxon>
    </lineage>
</organism>
<keyword evidence="6" id="KW-0732">Signal</keyword>
<dbReference type="InterPro" id="IPR013784">
    <property type="entry name" value="Carb-bd-like_fold"/>
</dbReference>
<dbReference type="CDD" id="cd10317">
    <property type="entry name" value="RGL4_C"/>
    <property type="match status" value="1"/>
</dbReference>
<reference evidence="10" key="2">
    <citation type="submission" date="2020-10" db="EMBL/GenBank/DDBJ databases">
        <authorList>
            <person name="Scholz U."/>
            <person name="Mascher M."/>
            <person name="Fiebig A."/>
        </authorList>
    </citation>
    <scope>NUCLEOTIDE SEQUENCE [LARGE SCALE GENOMIC DNA]</scope>
    <source>
        <strain evidence="10">cv. Morex</strain>
    </source>
</reference>
<dbReference type="InterPro" id="IPR051850">
    <property type="entry name" value="Polysacch_Lyase_4"/>
</dbReference>
<evidence type="ECO:0000256" key="4">
    <source>
        <dbReference type="ARBA" id="ARBA00012437"/>
    </source>
</evidence>
<dbReference type="PANTHER" id="PTHR32018:SF30">
    <property type="entry name" value="RHAMNOGALACTURONAN ENDOLYASE"/>
    <property type="match status" value="1"/>
</dbReference>
<comment type="catalytic activity">
    <reaction evidence="1">
        <text>Endotype eliminative cleavage of L-alpha-rhamnopyranosyl-(1-&gt;4)-alpha-D-galactopyranosyluronic acid bonds of rhamnogalacturonan I domains in ramified hairy regions of pectin leaving L-rhamnopyranose at the reducing end and 4-deoxy-4,5-unsaturated D-galactopyranosyluronic acid at the non-reducing end.</text>
        <dbReference type="EC" id="4.2.2.23"/>
    </reaction>
</comment>
<reference evidence="11" key="1">
    <citation type="journal article" date="2012" name="Nature">
        <title>A physical, genetic and functional sequence assembly of the barley genome.</title>
        <authorList>
            <consortium name="The International Barley Genome Sequencing Consortium"/>
            <person name="Mayer K.F."/>
            <person name="Waugh R."/>
            <person name="Brown J.W."/>
            <person name="Schulman A."/>
            <person name="Langridge P."/>
            <person name="Platzer M."/>
            <person name="Fincher G.B."/>
            <person name="Muehlbauer G.J."/>
            <person name="Sato K."/>
            <person name="Close T.J."/>
            <person name="Wise R.P."/>
            <person name="Stein N."/>
        </authorList>
    </citation>
    <scope>NUCLEOTIDE SEQUENCE [LARGE SCALE GENOMIC DNA]</scope>
    <source>
        <strain evidence="11">cv. Morex</strain>
    </source>
</reference>
<evidence type="ECO:0000256" key="1">
    <source>
        <dbReference type="ARBA" id="ARBA00001324"/>
    </source>
</evidence>
<dbReference type="Gene3D" id="2.70.98.10">
    <property type="match status" value="1"/>
</dbReference>
<dbReference type="InterPro" id="IPR014718">
    <property type="entry name" value="GH-type_carb-bd"/>
</dbReference>
<dbReference type="SUPFAM" id="SSF49452">
    <property type="entry name" value="Starch-binding domain-like"/>
    <property type="match status" value="1"/>
</dbReference>
<evidence type="ECO:0000256" key="6">
    <source>
        <dbReference type="ARBA" id="ARBA00022729"/>
    </source>
</evidence>
<keyword evidence="7" id="KW-0456">Lyase</keyword>
<evidence type="ECO:0000256" key="2">
    <source>
        <dbReference type="ARBA" id="ARBA00004613"/>
    </source>
</evidence>
<dbReference type="InterPro" id="IPR010325">
    <property type="entry name" value="Rhamnogal_lyase"/>
</dbReference>
<dbReference type="AlphaFoldDB" id="A0A8I6XXK1"/>
<feature type="domain" description="Rhamnogalacturonan lyase" evidence="9">
    <location>
        <begin position="343"/>
        <end position="415"/>
    </location>
</feature>
<evidence type="ECO:0000313" key="10">
    <source>
        <dbReference type="EnsemblPlants" id="HORVU.MOREX.r3.6HG0547930.1"/>
    </source>
</evidence>
<dbReference type="PANTHER" id="PTHR32018">
    <property type="entry name" value="RHAMNOGALACTURONATE LYASE FAMILY PROTEIN"/>
    <property type="match status" value="1"/>
</dbReference>
<evidence type="ECO:0000259" key="9">
    <source>
        <dbReference type="Pfam" id="PF14686"/>
    </source>
</evidence>
<dbReference type="Gramene" id="HORVU.MOREX.r3.6HG0547930.1">
    <property type="protein sequence ID" value="HORVU.MOREX.r3.6HG0547930.1"/>
    <property type="gene ID" value="HORVU.MOREX.r3.6HG0547930"/>
</dbReference>
<evidence type="ECO:0000256" key="7">
    <source>
        <dbReference type="ARBA" id="ARBA00023239"/>
    </source>
</evidence>
<evidence type="ECO:0000256" key="5">
    <source>
        <dbReference type="ARBA" id="ARBA00022525"/>
    </source>
</evidence>
<dbReference type="Proteomes" id="UP000011116">
    <property type="component" value="Chromosome 6H"/>
</dbReference>
<dbReference type="EnsemblPlants" id="HORVU.MOREX.r3.6HG0547930.1">
    <property type="protein sequence ID" value="HORVU.MOREX.r3.6HG0547930.1"/>
    <property type="gene ID" value="HORVU.MOREX.r3.6HG0547930"/>
</dbReference>
<dbReference type="Pfam" id="PF14686">
    <property type="entry name" value="fn3_3"/>
    <property type="match status" value="1"/>
</dbReference>
<comment type="similarity">
    <text evidence="3">Belongs to the polysaccharide lyase 4 family.</text>
</comment>
<evidence type="ECO:0000313" key="11">
    <source>
        <dbReference type="Proteomes" id="UP000011116"/>
    </source>
</evidence>
<dbReference type="Gene3D" id="2.60.40.1120">
    <property type="entry name" value="Carboxypeptidase-like, regulatory domain"/>
    <property type="match status" value="1"/>
</dbReference>
<dbReference type="Pfam" id="PF14683">
    <property type="entry name" value="CBM-like"/>
    <property type="match status" value="1"/>
</dbReference>
<dbReference type="InterPro" id="IPR011013">
    <property type="entry name" value="Gal_mutarotase_sf_dom"/>
</dbReference>
<dbReference type="GO" id="GO:0005576">
    <property type="term" value="C:extracellular region"/>
    <property type="evidence" value="ECO:0007669"/>
    <property type="project" value="UniProtKB-SubCell"/>
</dbReference>
<dbReference type="CDD" id="cd10316">
    <property type="entry name" value="RGL4_M"/>
    <property type="match status" value="1"/>
</dbReference>
<dbReference type="SUPFAM" id="SSF49785">
    <property type="entry name" value="Galactose-binding domain-like"/>
    <property type="match status" value="1"/>
</dbReference>
<sequence length="663" mass="72896">MVQVAVSKPQGQIVGIRYVDESNLLYFNNNEISGGYWDVVWNFSGSDYPRGMNDMLDGTELRVVSASEEQVELSFMSTYDPSRLNSVPLNVDKRLVMLRGGSGFYCYAIFEHAGDWPAIDVSEARLVFKLDPTTFNYMAVSDGIQRYMPGPADRDAPRAVPLAYKEAVLLVNPSEPQFAGEVDDKYQYSMDNKDNRVHGWIAGAGGGGGGGDRVPVGFWVVTPSNEFKSGGPLKRELTSHTGPTSLTMFMGTHYIGNDMMAKIEAGEHWKKVMGPVFIYLNSNPQHGPLWEDAKAQAEVEASKWPYSFPESPDFHKAGERGFVTGRLLVRDRYTGAGVDVPARLACVGLAAPGQPGSWATESKGYQFWTRASATDGTFAIGNVRAGEYNLYAWVPGVLGDYMRTAPVTVVPGDAVALGDLVFEPLRSGPTLWEIGVPDRSAAEFFIPEPNPRYLSKLFVARDRYRQYGLWERYSELYPAGDPVFTVGVSNHSKDWFFAHVTRKTGNGENAPTTRRIRFNLPRVAAGGTYTLRIALAAAHMSKLKVQVNGATAQGSTGGVLVTPVFGDDNAIARHGEHGRWWSFEFPIDGRLLVQGENTISITQARALSVFVGVMYDYIRLEGPSGWDYSGVTNSAGLGKILPPGPQNRWLLVLPTLVYFLLSK</sequence>
<proteinExistence type="inferred from homology"/>
<comment type="subcellular location">
    <subcellularLocation>
        <location evidence="2">Secreted</location>
    </subcellularLocation>
</comment>
<dbReference type="GO" id="GO:0005975">
    <property type="term" value="P:carbohydrate metabolic process"/>
    <property type="evidence" value="ECO:0007669"/>
    <property type="project" value="InterPro"/>
</dbReference>
<dbReference type="Gene3D" id="2.60.120.260">
    <property type="entry name" value="Galactose-binding domain-like"/>
    <property type="match status" value="1"/>
</dbReference>
<dbReference type="GO" id="GO:0030246">
    <property type="term" value="F:carbohydrate binding"/>
    <property type="evidence" value="ECO:0007669"/>
    <property type="project" value="InterPro"/>
</dbReference>
<dbReference type="GO" id="GO:0102210">
    <property type="term" value="F:rhamnogalacturonan endolyase activity"/>
    <property type="evidence" value="ECO:0007669"/>
    <property type="project" value="UniProtKB-EC"/>
</dbReference>
<accession>A0A8I6XXK1</accession>
<dbReference type="EC" id="4.2.2.23" evidence="4"/>
<dbReference type="InterPro" id="IPR029411">
    <property type="entry name" value="RG-lyase_III"/>
</dbReference>
<dbReference type="SUPFAM" id="SSF74650">
    <property type="entry name" value="Galactose mutarotase-like"/>
    <property type="match status" value="1"/>
</dbReference>
<reference evidence="10" key="3">
    <citation type="submission" date="2022-01" db="UniProtKB">
        <authorList>
            <consortium name="EnsemblPlants"/>
        </authorList>
    </citation>
    <scope>IDENTIFICATION</scope>
    <source>
        <strain evidence="10">subsp. vulgare</strain>
    </source>
</reference>
<name>A0A8I6XXK1_HORVV</name>
<dbReference type="Pfam" id="PF06045">
    <property type="entry name" value="Rhamnogal_lyase"/>
    <property type="match status" value="1"/>
</dbReference>
<evidence type="ECO:0000256" key="3">
    <source>
        <dbReference type="ARBA" id="ARBA00010418"/>
    </source>
</evidence>
<feature type="domain" description="Rhamnogalacturonan lyase" evidence="8">
    <location>
        <begin position="430"/>
        <end position="620"/>
    </location>
</feature>
<dbReference type="CDD" id="cd10320">
    <property type="entry name" value="RGL4_N"/>
    <property type="match status" value="1"/>
</dbReference>
<dbReference type="InterPro" id="IPR029413">
    <property type="entry name" value="RG-lyase_II"/>
</dbReference>
<evidence type="ECO:0000259" key="8">
    <source>
        <dbReference type="Pfam" id="PF14683"/>
    </source>
</evidence>
<keyword evidence="5" id="KW-0964">Secreted</keyword>
<protein>
    <recommendedName>
        <fullName evidence="4">rhamnogalacturonan endolyase</fullName>
        <ecNumber evidence="4">4.2.2.23</ecNumber>
    </recommendedName>
</protein>